<name>A0A347UKV8_9RHOB</name>
<evidence type="ECO:0000313" key="1">
    <source>
        <dbReference type="EMBL" id="AXX99486.1"/>
    </source>
</evidence>
<reference evidence="1 2" key="1">
    <citation type="submission" date="2018-09" db="EMBL/GenBank/DDBJ databases">
        <title>Profundibacter amoris BAR1 gen. nov., sp. nov., a new member of the Roseobacter clade isolated at Lokis Castle Vent Field on the Arctic Mid-Oceanic Ridge.</title>
        <authorList>
            <person name="Le Moine Bauer S."/>
            <person name="Sjoeberg A.G."/>
            <person name="L'Haridon S."/>
            <person name="Stokke R."/>
            <person name="Roalkvam I."/>
            <person name="Steen I.H."/>
            <person name="Dahle H."/>
        </authorList>
    </citation>
    <scope>NUCLEOTIDE SEQUENCE [LARGE SCALE GENOMIC DNA]</scope>
    <source>
        <strain evidence="1 2">BAR1</strain>
    </source>
</reference>
<dbReference type="KEGG" id="pamo:BAR1_17030"/>
<evidence type="ECO:0008006" key="3">
    <source>
        <dbReference type="Google" id="ProtNLM"/>
    </source>
</evidence>
<dbReference type="InterPro" id="IPR027417">
    <property type="entry name" value="P-loop_NTPase"/>
</dbReference>
<evidence type="ECO:0000313" key="2">
    <source>
        <dbReference type="Proteomes" id="UP000261704"/>
    </source>
</evidence>
<proteinExistence type="predicted"/>
<organism evidence="1 2">
    <name type="scientific">Profundibacter amoris</name>
    <dbReference type="NCBI Taxonomy" id="2171755"/>
    <lineage>
        <taxon>Bacteria</taxon>
        <taxon>Pseudomonadati</taxon>
        <taxon>Pseudomonadota</taxon>
        <taxon>Alphaproteobacteria</taxon>
        <taxon>Rhodobacterales</taxon>
        <taxon>Paracoccaceae</taxon>
        <taxon>Profundibacter</taxon>
    </lineage>
</organism>
<dbReference type="Gene3D" id="3.40.50.300">
    <property type="entry name" value="P-loop containing nucleotide triphosphate hydrolases"/>
    <property type="match status" value="1"/>
</dbReference>
<dbReference type="OrthoDB" id="547419at2"/>
<dbReference type="RefSeq" id="WP_118944137.1">
    <property type="nucleotide sequence ID" value="NZ_CP032125.1"/>
</dbReference>
<protein>
    <recommendedName>
        <fullName evidence="3">Sulfotransferase domain-containing protein</fullName>
    </recommendedName>
</protein>
<gene>
    <name evidence="1" type="ORF">BAR1_17030</name>
</gene>
<accession>A0A347UKV8</accession>
<dbReference type="EMBL" id="CP032125">
    <property type="protein sequence ID" value="AXX99486.1"/>
    <property type="molecule type" value="Genomic_DNA"/>
</dbReference>
<dbReference type="SUPFAM" id="SSF52540">
    <property type="entry name" value="P-loop containing nucleoside triphosphate hydrolases"/>
    <property type="match status" value="1"/>
</dbReference>
<dbReference type="AlphaFoldDB" id="A0A347UKV8"/>
<sequence>MARLVLHIGTHKTATTTIQDTFYANRDLLAQHGVVYPALGKHSGHHGLLTDWIALPLAYDLPNGGIGTLQALAAEYVDSDVTLLLSSEEFSRGGGAGGQVDMAALAGIFDGFESVSLICFLREQWQFLQSVYLEVARSRIPPRPPVLIEQAFQTGMVDGLWCDYLALYDHLKSGFHPKDIHFVDFNTARSATDGVLGVMLSFLGLPFGVEGLTMVNNGVSNISPRALPTWAGLVIAGGHPAEEDLFSAVQEAFDLEFGSAVESCLFTRNEIEALAELFQIVNSTLVERHVQFQPGFGMSSINRPDTMLYREDITTPFWVRAARRIYLSGKEGSR</sequence>
<dbReference type="Proteomes" id="UP000261704">
    <property type="component" value="Chromosome"/>
</dbReference>
<keyword evidence="2" id="KW-1185">Reference proteome</keyword>